<dbReference type="SFLD" id="SFLDS00003">
    <property type="entry name" value="Haloacid_Dehalogenase"/>
    <property type="match status" value="1"/>
</dbReference>
<dbReference type="GO" id="GO:0005388">
    <property type="term" value="F:P-type calcium transporter activity"/>
    <property type="evidence" value="ECO:0007669"/>
    <property type="project" value="UniProtKB-EC"/>
</dbReference>
<dbReference type="InterPro" id="IPR023298">
    <property type="entry name" value="ATPase_P-typ_TM_dom_sf"/>
</dbReference>
<keyword evidence="7 14" id="KW-0106">Calcium</keyword>
<comment type="catalytic activity">
    <reaction evidence="14">
        <text>Ca(2+)(in) + ATP + H2O = Ca(2+)(out) + ADP + phosphate + H(+)</text>
        <dbReference type="Rhea" id="RHEA:18105"/>
        <dbReference type="ChEBI" id="CHEBI:15377"/>
        <dbReference type="ChEBI" id="CHEBI:15378"/>
        <dbReference type="ChEBI" id="CHEBI:29108"/>
        <dbReference type="ChEBI" id="CHEBI:30616"/>
        <dbReference type="ChEBI" id="CHEBI:43474"/>
        <dbReference type="ChEBI" id="CHEBI:456216"/>
        <dbReference type="EC" id="7.2.2.10"/>
    </reaction>
</comment>
<comment type="caution">
    <text evidence="19">The sequence shown here is derived from an EMBL/GenBank/DDBJ whole genome shotgun (WGS) entry which is preliminary data.</text>
</comment>
<dbReference type="CDD" id="cd02081">
    <property type="entry name" value="P-type_ATPase_Ca_PMCA-like"/>
    <property type="match status" value="1"/>
</dbReference>
<keyword evidence="13 14" id="KW-0472">Membrane</keyword>
<dbReference type="GO" id="GO:0006874">
    <property type="term" value="P:intracellular calcium ion homeostasis"/>
    <property type="evidence" value="ECO:0007669"/>
    <property type="project" value="TreeGrafter"/>
</dbReference>
<keyword evidence="10" id="KW-1278">Translocase</keyword>
<dbReference type="Gene3D" id="1.20.1110.10">
    <property type="entry name" value="Calcium-transporting ATPase, transmembrane domain"/>
    <property type="match status" value="1"/>
</dbReference>
<dbReference type="FunFam" id="3.40.50.1000:FF:000018">
    <property type="entry name" value="Calcium-transporting ATPase"/>
    <property type="match status" value="1"/>
</dbReference>
<evidence type="ECO:0000256" key="15">
    <source>
        <dbReference type="SAM" id="MobiDB-lite"/>
    </source>
</evidence>
<keyword evidence="12 14" id="KW-0406">Ion transport</keyword>
<dbReference type="EC" id="7.2.2.10" evidence="14"/>
<dbReference type="InterPro" id="IPR004014">
    <property type="entry name" value="ATPase_P-typ_cation-transptr_N"/>
</dbReference>
<evidence type="ECO:0000256" key="7">
    <source>
        <dbReference type="ARBA" id="ARBA00022837"/>
    </source>
</evidence>
<dbReference type="GO" id="GO:0046872">
    <property type="term" value="F:metal ion binding"/>
    <property type="evidence" value="ECO:0007669"/>
    <property type="project" value="UniProtKB-KW"/>
</dbReference>
<feature type="domain" description="Cation-transporting P-type ATPase C-terminal" evidence="17">
    <location>
        <begin position="961"/>
        <end position="1141"/>
    </location>
</feature>
<dbReference type="Pfam" id="PF00122">
    <property type="entry name" value="E1-E2_ATPase"/>
    <property type="match status" value="1"/>
</dbReference>
<dbReference type="Proteomes" id="UP001212841">
    <property type="component" value="Unassembled WGS sequence"/>
</dbReference>
<comment type="caution">
    <text evidence="14">Lacks conserved residue(s) required for the propagation of feature annotation.</text>
</comment>
<evidence type="ECO:0000256" key="9">
    <source>
        <dbReference type="ARBA" id="ARBA00022842"/>
    </source>
</evidence>
<feature type="transmembrane region" description="Helical" evidence="14">
    <location>
        <begin position="941"/>
        <end position="959"/>
    </location>
</feature>
<dbReference type="NCBIfam" id="TIGR01517">
    <property type="entry name" value="ATPase-IIB_Ca"/>
    <property type="match status" value="1"/>
</dbReference>
<keyword evidence="2 14" id="KW-0813">Transport</keyword>
<evidence type="ECO:0000256" key="6">
    <source>
        <dbReference type="ARBA" id="ARBA00022741"/>
    </source>
</evidence>
<dbReference type="Gene3D" id="3.40.50.1000">
    <property type="entry name" value="HAD superfamily/HAD-like"/>
    <property type="match status" value="1"/>
</dbReference>
<dbReference type="PANTHER" id="PTHR24093:SF369">
    <property type="entry name" value="CALCIUM-TRANSPORTING ATPASE"/>
    <property type="match status" value="1"/>
</dbReference>
<keyword evidence="3 14" id="KW-0109">Calcium transport</keyword>
<keyword evidence="11 14" id="KW-1133">Transmembrane helix</keyword>
<feature type="transmembrane region" description="Helical" evidence="14">
    <location>
        <begin position="444"/>
        <end position="470"/>
    </location>
</feature>
<dbReference type="InterPro" id="IPR059000">
    <property type="entry name" value="ATPase_P-type_domA"/>
</dbReference>
<feature type="transmembrane region" description="Helical" evidence="14">
    <location>
        <begin position="1092"/>
        <end position="1110"/>
    </location>
</feature>
<feature type="domain" description="P-type ATPase A" evidence="16">
    <location>
        <begin position="329"/>
        <end position="428"/>
    </location>
</feature>
<dbReference type="InterPro" id="IPR044492">
    <property type="entry name" value="P_typ_ATPase_HD_dom"/>
</dbReference>
<feature type="region of interest" description="Disordered" evidence="15">
    <location>
        <begin position="1"/>
        <end position="85"/>
    </location>
</feature>
<evidence type="ECO:0000256" key="10">
    <source>
        <dbReference type="ARBA" id="ARBA00022967"/>
    </source>
</evidence>
<dbReference type="GO" id="GO:0012505">
    <property type="term" value="C:endomembrane system"/>
    <property type="evidence" value="ECO:0007669"/>
    <property type="project" value="UniProtKB-SubCell"/>
</dbReference>
<comment type="similarity">
    <text evidence="14">Belongs to the cation transport ATPase (P-type) (TC 3.A.3) family.</text>
</comment>
<comment type="subcellular location">
    <subcellularLocation>
        <location evidence="1">Endomembrane system</location>
        <topology evidence="1">Multi-pass membrane protein</topology>
    </subcellularLocation>
    <subcellularLocation>
        <location evidence="14">Membrane</location>
        <topology evidence="14">Multi-pass membrane protein</topology>
    </subcellularLocation>
</comment>
<feature type="transmembrane region" description="Helical" evidence="14">
    <location>
        <begin position="1122"/>
        <end position="1141"/>
    </location>
</feature>
<feature type="compositionally biased region" description="Polar residues" evidence="15">
    <location>
        <begin position="1212"/>
        <end position="1234"/>
    </location>
</feature>
<evidence type="ECO:0000256" key="14">
    <source>
        <dbReference type="RuleBase" id="RU361146"/>
    </source>
</evidence>
<dbReference type="GO" id="GO:0005886">
    <property type="term" value="C:plasma membrane"/>
    <property type="evidence" value="ECO:0007669"/>
    <property type="project" value="TreeGrafter"/>
</dbReference>
<dbReference type="GO" id="GO:0005524">
    <property type="term" value="F:ATP binding"/>
    <property type="evidence" value="ECO:0007669"/>
    <property type="project" value="UniProtKB-KW"/>
</dbReference>
<dbReference type="SUPFAM" id="SSF81660">
    <property type="entry name" value="Metal cation-transporting ATPase, ATP-binding domain N"/>
    <property type="match status" value="1"/>
</dbReference>
<comment type="function">
    <text evidence="14">Catalyzes the hydrolysis of ATP coupled with the transport of calcium.</text>
</comment>
<dbReference type="InterPro" id="IPR006068">
    <property type="entry name" value="ATPase_P-typ_cation-transptr_C"/>
</dbReference>
<evidence type="ECO:0000256" key="4">
    <source>
        <dbReference type="ARBA" id="ARBA00022692"/>
    </source>
</evidence>
<dbReference type="Gene3D" id="2.70.150.10">
    <property type="entry name" value="Calcium-transporting ATPase, cytoplasmic transduction domain A"/>
    <property type="match status" value="1"/>
</dbReference>
<dbReference type="Pfam" id="PF00690">
    <property type="entry name" value="Cation_ATPase_N"/>
    <property type="match status" value="1"/>
</dbReference>
<dbReference type="InterPro" id="IPR023214">
    <property type="entry name" value="HAD_sf"/>
</dbReference>
<evidence type="ECO:0000256" key="8">
    <source>
        <dbReference type="ARBA" id="ARBA00022840"/>
    </source>
</evidence>
<feature type="region of interest" description="Disordered" evidence="15">
    <location>
        <begin position="166"/>
        <end position="202"/>
    </location>
</feature>
<evidence type="ECO:0000313" key="20">
    <source>
        <dbReference type="Proteomes" id="UP001212841"/>
    </source>
</evidence>
<dbReference type="GO" id="GO:0016887">
    <property type="term" value="F:ATP hydrolysis activity"/>
    <property type="evidence" value="ECO:0007669"/>
    <property type="project" value="InterPro"/>
</dbReference>
<dbReference type="PANTHER" id="PTHR24093">
    <property type="entry name" value="CATION TRANSPORTING ATPASE"/>
    <property type="match status" value="1"/>
</dbReference>
<evidence type="ECO:0000256" key="5">
    <source>
        <dbReference type="ARBA" id="ARBA00022723"/>
    </source>
</evidence>
<evidence type="ECO:0000259" key="18">
    <source>
        <dbReference type="Pfam" id="PF00690"/>
    </source>
</evidence>
<keyword evidence="5" id="KW-0479">Metal-binding</keyword>
<keyword evidence="9" id="KW-0460">Magnesium</keyword>
<dbReference type="InterPro" id="IPR018303">
    <property type="entry name" value="ATPase_P-typ_P_site"/>
</dbReference>
<evidence type="ECO:0000313" key="19">
    <source>
        <dbReference type="EMBL" id="KAJ3045045.1"/>
    </source>
</evidence>
<keyword evidence="20" id="KW-1185">Reference proteome</keyword>
<dbReference type="PRINTS" id="PR00120">
    <property type="entry name" value="HATPASE"/>
</dbReference>
<evidence type="ECO:0000259" key="16">
    <source>
        <dbReference type="Pfam" id="PF00122"/>
    </source>
</evidence>
<protein>
    <recommendedName>
        <fullName evidence="14">Calcium-transporting ATPase</fullName>
        <ecNumber evidence="14">7.2.2.10</ecNumber>
    </recommendedName>
</protein>
<feature type="compositionally biased region" description="Gly residues" evidence="15">
    <location>
        <begin position="70"/>
        <end position="81"/>
    </location>
</feature>
<evidence type="ECO:0000256" key="3">
    <source>
        <dbReference type="ARBA" id="ARBA00022568"/>
    </source>
</evidence>
<dbReference type="InterPro" id="IPR023299">
    <property type="entry name" value="ATPase_P-typ_cyto_dom_N"/>
</dbReference>
<gene>
    <name evidence="19" type="primary">ACA10_1</name>
    <name evidence="19" type="ORF">HK097_001309</name>
</gene>
<feature type="transmembrane region" description="Helical" evidence="14">
    <location>
        <begin position="502"/>
        <end position="530"/>
    </location>
</feature>
<dbReference type="InterPro" id="IPR036412">
    <property type="entry name" value="HAD-like_sf"/>
</dbReference>
<dbReference type="InterPro" id="IPR001757">
    <property type="entry name" value="P_typ_ATPase"/>
</dbReference>
<keyword evidence="4 14" id="KW-0812">Transmembrane</keyword>
<evidence type="ECO:0000259" key="17">
    <source>
        <dbReference type="Pfam" id="PF00689"/>
    </source>
</evidence>
<feature type="transmembrane region" description="Helical" evidence="14">
    <location>
        <begin position="268"/>
        <end position="286"/>
    </location>
</feature>
<evidence type="ECO:0000256" key="11">
    <source>
        <dbReference type="ARBA" id="ARBA00022989"/>
    </source>
</evidence>
<feature type="compositionally biased region" description="Polar residues" evidence="15">
    <location>
        <begin position="1178"/>
        <end position="1187"/>
    </location>
</feature>
<feature type="transmembrane region" description="Helical" evidence="14">
    <location>
        <begin position="292"/>
        <end position="312"/>
    </location>
</feature>
<dbReference type="Pfam" id="PF00689">
    <property type="entry name" value="Cation_ATPase_C"/>
    <property type="match status" value="1"/>
</dbReference>
<feature type="domain" description="Cation-transporting P-type ATPase N-terminal" evidence="18">
    <location>
        <begin position="238"/>
        <end position="278"/>
    </location>
</feature>
<dbReference type="SUPFAM" id="SSF81665">
    <property type="entry name" value="Calcium ATPase, transmembrane domain M"/>
    <property type="match status" value="1"/>
</dbReference>
<dbReference type="Pfam" id="PF13246">
    <property type="entry name" value="Cation_ATPase"/>
    <property type="match status" value="1"/>
</dbReference>
<dbReference type="SUPFAM" id="SSF56784">
    <property type="entry name" value="HAD-like"/>
    <property type="match status" value="1"/>
</dbReference>
<dbReference type="EMBL" id="JADGJD010001255">
    <property type="protein sequence ID" value="KAJ3045045.1"/>
    <property type="molecule type" value="Genomic_DNA"/>
</dbReference>
<feature type="compositionally biased region" description="Polar residues" evidence="15">
    <location>
        <begin position="13"/>
        <end position="22"/>
    </location>
</feature>
<dbReference type="SFLD" id="SFLDG00002">
    <property type="entry name" value="C1.7:_P-type_atpase_like"/>
    <property type="match status" value="1"/>
</dbReference>
<evidence type="ECO:0000256" key="2">
    <source>
        <dbReference type="ARBA" id="ARBA00022448"/>
    </source>
</evidence>
<dbReference type="SFLD" id="SFLDF00027">
    <property type="entry name" value="p-type_atpase"/>
    <property type="match status" value="1"/>
</dbReference>
<evidence type="ECO:0000256" key="12">
    <source>
        <dbReference type="ARBA" id="ARBA00023065"/>
    </source>
</evidence>
<accession>A0AAD5S4L4</accession>
<name>A0AAD5S4L4_9FUNG</name>
<organism evidence="19 20">
    <name type="scientific">Rhizophlyctis rosea</name>
    <dbReference type="NCBI Taxonomy" id="64517"/>
    <lineage>
        <taxon>Eukaryota</taxon>
        <taxon>Fungi</taxon>
        <taxon>Fungi incertae sedis</taxon>
        <taxon>Chytridiomycota</taxon>
        <taxon>Chytridiomycota incertae sedis</taxon>
        <taxon>Chytridiomycetes</taxon>
        <taxon>Rhizophlyctidales</taxon>
        <taxon>Rhizophlyctidaceae</taxon>
        <taxon>Rhizophlyctis</taxon>
    </lineage>
</organism>
<sequence length="1299" mass="140420">MSRQEEDAVRLPNTISGSSDSVNAGPGTPRAPPARFNDPARGSVATHRGPALPPLESRPSRATELEPNMGPGGDNGGGGGDGRAEEFANPAAALRAAALDRLKAKHPHVSAGNYGLTTAELSAICNFDNRTSPALLEKLNSDYGGVEGVAYLLNVDAENGLQLAHPNLPSLEKTGLHTSNTGLTKLGEKPPSPPKPVHKSKKVAPYADDDLAKAQTEIDGKNPEMANVDMAPADKDIRQSTFGKNVIPPPPSDTILEIVWDTIKDDPIIKVLIVGAVVVLALETALCPSTGWIEGLAILVAVVIVLSVTAGNDWSKDRKFKKLLLLQSDKRTKVIRGGHKDQVSSWDVCVGDLVEVVVGDEIPADGIYVRGNRLVVDESPLTGESVPVKKGDFAPYMFSGCQVSEGSGVMLVTAVGPRSSGGQIQELLNEAQSEETVLQQKLKVVAVLIGKIGVASGILTFLGLAIRWAINWGRHIPPESGGCRGVSSSETLARIEKIVEDFVIGITVVVVAVPEGLPLAVTISLAFSMFKMIQDKCFVRHLDASETMGEATCICTDKTGTLTENRMTVVKSLVGDQVFYGEGSGEEHSTAFSPTTFDDRLRDVLCEGIAANSTCFVKYEKENALPVFVGSATEGALLVFTSKLGTDYEQLRKNVRPVENGTWSFSSDRKRMSTLVEPAVKAHASAKAAKYRLYTKGASEIVLSLCTHIVDSKGKTITPITPGDTTRIQRTIKRWASQGLRTLALAYRDTDQALATFEGASKKDDPEHDLVFIGLVGIKDPLRKEVPGAVAVCQKAGLTIRMVTGDNILTACKIARECNIMYGDGVALEGPVFRAMSEEEKINVIPRLQVLARSSPADKHTLVSLLKKLGEVVAVTGDGTNDAPALKEADVGFAMGISGTQIAMNASDIVLLDDNFVSLVQSIRWGRNVLNCVRKFLQFQLGVNLVAIVLTFVGAVTVGDSPLSTVQLLWVNLIMDSLGALALASDDPDDDILLHPPHSRHEHLLSRPMREYIFFQLVYQTVVLLTILLKGDDLMPPDRDHHSEDDVSGDPTKRTKTLVFTTFILCQVTNEICARQLTGELNLFKNFFRNRLFVLIMIVIIAVQVVVVLVGQSFFNTSNLTGQEWVLCILLAIGNLPWVFFTRCLSKAWHKWRGTEFDKPLDASVTPASSHPALGHPTNPTDPQRPTNPYGAEYSPRSSTSHLSLSIPPQSRRASQTPSRLASNKNLTSNTSLANPYKPTHRAGKRWQTVRSAVVLMGQLETIRDPEYVPRGPDSAFMENWMRFRKDTTALPTKGAGGV</sequence>
<dbReference type="PROSITE" id="PS00154">
    <property type="entry name" value="ATPASE_E1_E2"/>
    <property type="match status" value="1"/>
</dbReference>
<dbReference type="Gene3D" id="3.40.1110.10">
    <property type="entry name" value="Calcium-transporting ATPase, cytoplasmic domain N"/>
    <property type="match status" value="1"/>
</dbReference>
<reference evidence="19" key="1">
    <citation type="submission" date="2020-05" db="EMBL/GenBank/DDBJ databases">
        <title>Phylogenomic resolution of chytrid fungi.</title>
        <authorList>
            <person name="Stajich J.E."/>
            <person name="Amses K."/>
            <person name="Simmons R."/>
            <person name="Seto K."/>
            <person name="Myers J."/>
            <person name="Bonds A."/>
            <person name="Quandt C.A."/>
            <person name="Barry K."/>
            <person name="Liu P."/>
            <person name="Grigoriev I."/>
            <person name="Longcore J.E."/>
            <person name="James T.Y."/>
        </authorList>
    </citation>
    <scope>NUCLEOTIDE SEQUENCE</scope>
    <source>
        <strain evidence="19">JEL0318</strain>
    </source>
</reference>
<feature type="region of interest" description="Disordered" evidence="15">
    <location>
        <begin position="1163"/>
        <end position="1245"/>
    </location>
</feature>
<evidence type="ECO:0000256" key="13">
    <source>
        <dbReference type="ARBA" id="ARBA00023136"/>
    </source>
</evidence>
<dbReference type="PRINTS" id="PR00119">
    <property type="entry name" value="CATATPASE"/>
</dbReference>
<dbReference type="NCBIfam" id="TIGR01494">
    <property type="entry name" value="ATPase_P-type"/>
    <property type="match status" value="2"/>
</dbReference>
<feature type="transmembrane region" description="Helical" evidence="14">
    <location>
        <begin position="1012"/>
        <end position="1029"/>
    </location>
</feature>
<dbReference type="InterPro" id="IPR008250">
    <property type="entry name" value="ATPase_P-typ_transduc_dom_A_sf"/>
</dbReference>
<keyword evidence="6 14" id="KW-0547">Nucleotide-binding</keyword>
<evidence type="ECO:0000256" key="1">
    <source>
        <dbReference type="ARBA" id="ARBA00004127"/>
    </source>
</evidence>
<proteinExistence type="inferred from homology"/>
<feature type="compositionally biased region" description="Low complexity" evidence="15">
    <location>
        <begin position="1195"/>
        <end position="1209"/>
    </location>
</feature>
<keyword evidence="8 14" id="KW-0067">ATP-binding</keyword>
<dbReference type="SUPFAM" id="SSF81653">
    <property type="entry name" value="Calcium ATPase, transduction domain A"/>
    <property type="match status" value="1"/>
</dbReference>
<dbReference type="InterPro" id="IPR006408">
    <property type="entry name" value="P-type_ATPase_IIB"/>
</dbReference>